<comment type="caution">
    <text evidence="1">The sequence shown here is derived from an EMBL/GenBank/DDBJ whole genome shotgun (WGS) entry which is preliminary data.</text>
</comment>
<evidence type="ECO:0000313" key="1">
    <source>
        <dbReference type="EMBL" id="KAK1893313.1"/>
    </source>
</evidence>
<dbReference type="EMBL" id="JASDAP010000013">
    <property type="protein sequence ID" value="KAK1893313.1"/>
    <property type="molecule type" value="Genomic_DNA"/>
</dbReference>
<protein>
    <submittedName>
        <fullName evidence="1">Acid phosphatase type 7</fullName>
    </submittedName>
</protein>
<gene>
    <name evidence="1" type="ORF">KUDE01_008382</name>
</gene>
<name>A0AAD9F597_DISEL</name>
<dbReference type="AlphaFoldDB" id="A0AAD9F597"/>
<proteinExistence type="predicted"/>
<accession>A0AAD9F597</accession>
<evidence type="ECO:0000313" key="2">
    <source>
        <dbReference type="Proteomes" id="UP001228049"/>
    </source>
</evidence>
<reference evidence="1" key="1">
    <citation type="submission" date="2023-04" db="EMBL/GenBank/DDBJ databases">
        <title>Chromosome-level genome of Chaenocephalus aceratus.</title>
        <authorList>
            <person name="Park H."/>
        </authorList>
    </citation>
    <scope>NUCLEOTIDE SEQUENCE</scope>
    <source>
        <strain evidence="1">DE</strain>
        <tissue evidence="1">Muscle</tissue>
    </source>
</reference>
<dbReference type="Proteomes" id="UP001228049">
    <property type="component" value="Unassembled WGS sequence"/>
</dbReference>
<organism evidence="1 2">
    <name type="scientific">Dissostichus eleginoides</name>
    <name type="common">Patagonian toothfish</name>
    <name type="synonym">Dissostichus amissus</name>
    <dbReference type="NCBI Taxonomy" id="100907"/>
    <lineage>
        <taxon>Eukaryota</taxon>
        <taxon>Metazoa</taxon>
        <taxon>Chordata</taxon>
        <taxon>Craniata</taxon>
        <taxon>Vertebrata</taxon>
        <taxon>Euteleostomi</taxon>
        <taxon>Actinopterygii</taxon>
        <taxon>Neopterygii</taxon>
        <taxon>Teleostei</taxon>
        <taxon>Neoteleostei</taxon>
        <taxon>Acanthomorphata</taxon>
        <taxon>Eupercaria</taxon>
        <taxon>Perciformes</taxon>
        <taxon>Notothenioidei</taxon>
        <taxon>Nototheniidae</taxon>
        <taxon>Dissostichus</taxon>
    </lineage>
</organism>
<sequence>MNKDCDKFQSKSLASPTALVSAPSGCLRMMEPRSAEHRGLPWDACRTRCRLSSGEHLKINNINDDFSLLVTSVYALRSDAITLLGMQSLLFLSPLFRDRPLPPDKLHFLFRFNINLLEVPDICLNKRHGETCAVIIH</sequence>
<keyword evidence="2" id="KW-1185">Reference proteome</keyword>